<evidence type="ECO:0000256" key="4">
    <source>
        <dbReference type="ARBA" id="ARBA00022777"/>
    </source>
</evidence>
<dbReference type="EMBL" id="JAPFFF010000007">
    <property type="protein sequence ID" value="KAK8885357.1"/>
    <property type="molecule type" value="Genomic_DNA"/>
</dbReference>
<feature type="compositionally biased region" description="Basic and acidic residues" evidence="6">
    <location>
        <begin position="1067"/>
        <end position="1090"/>
    </location>
</feature>
<comment type="caution">
    <text evidence="9">The sequence shown here is derived from an EMBL/GenBank/DDBJ whole genome shotgun (WGS) entry which is preliminary data.</text>
</comment>
<keyword evidence="5" id="KW-0067">ATP-binding</keyword>
<protein>
    <recommendedName>
        <fullName evidence="1">non-specific serine/threonine protein kinase</fullName>
        <ecNumber evidence="1">2.7.11.1</ecNumber>
    </recommendedName>
</protein>
<dbReference type="Pfam" id="PF02260">
    <property type="entry name" value="FATC"/>
    <property type="match status" value="1"/>
</dbReference>
<dbReference type="Gene3D" id="3.30.1010.10">
    <property type="entry name" value="Phosphatidylinositol 3-kinase Catalytic Subunit, Chain A, domain 4"/>
    <property type="match status" value="1"/>
</dbReference>
<organism evidence="9 10">
    <name type="scientific">Tritrichomonas musculus</name>
    <dbReference type="NCBI Taxonomy" id="1915356"/>
    <lineage>
        <taxon>Eukaryota</taxon>
        <taxon>Metamonada</taxon>
        <taxon>Parabasalia</taxon>
        <taxon>Tritrichomonadida</taxon>
        <taxon>Tritrichomonadidae</taxon>
        <taxon>Tritrichomonas</taxon>
    </lineage>
</organism>
<evidence type="ECO:0000313" key="9">
    <source>
        <dbReference type="EMBL" id="KAK8885357.1"/>
    </source>
</evidence>
<dbReference type="SMART" id="SM01343">
    <property type="entry name" value="FATC"/>
    <property type="match status" value="1"/>
</dbReference>
<dbReference type="SUPFAM" id="SSF48371">
    <property type="entry name" value="ARM repeat"/>
    <property type="match status" value="2"/>
</dbReference>
<dbReference type="InterPro" id="IPR000403">
    <property type="entry name" value="PI3/4_kinase_cat_dom"/>
</dbReference>
<dbReference type="Gene3D" id="1.10.1070.11">
    <property type="entry name" value="Phosphatidylinositol 3-/4-kinase, catalytic domain"/>
    <property type="match status" value="1"/>
</dbReference>
<dbReference type="InterPro" id="IPR050517">
    <property type="entry name" value="DDR_Repair_Kinase"/>
</dbReference>
<keyword evidence="3" id="KW-0547">Nucleotide-binding</keyword>
<reference evidence="9 10" key="1">
    <citation type="submission" date="2024-04" db="EMBL/GenBank/DDBJ databases">
        <title>Tritrichomonas musculus Genome.</title>
        <authorList>
            <person name="Alves-Ferreira E."/>
            <person name="Grigg M."/>
            <person name="Lorenzi H."/>
            <person name="Galac M."/>
        </authorList>
    </citation>
    <scope>NUCLEOTIDE SEQUENCE [LARGE SCALE GENOMIC DNA]</scope>
    <source>
        <strain evidence="9 10">EAF2021</strain>
    </source>
</reference>
<dbReference type="CDD" id="cd05169">
    <property type="entry name" value="PIKKc_TOR"/>
    <property type="match status" value="1"/>
</dbReference>
<feature type="region of interest" description="Disordered" evidence="6">
    <location>
        <begin position="1045"/>
        <end position="1265"/>
    </location>
</feature>
<dbReference type="Proteomes" id="UP001470230">
    <property type="component" value="Unassembled WGS sequence"/>
</dbReference>
<evidence type="ECO:0000313" key="10">
    <source>
        <dbReference type="Proteomes" id="UP001470230"/>
    </source>
</evidence>
<evidence type="ECO:0000259" key="8">
    <source>
        <dbReference type="PROSITE" id="PS51190"/>
    </source>
</evidence>
<name>A0ABR2K365_9EUKA</name>
<dbReference type="PROSITE" id="PS50290">
    <property type="entry name" value="PI3_4_KINASE_3"/>
    <property type="match status" value="1"/>
</dbReference>
<dbReference type="PANTHER" id="PTHR11139">
    <property type="entry name" value="ATAXIA TELANGIECTASIA MUTATED ATM -RELATED"/>
    <property type="match status" value="1"/>
</dbReference>
<dbReference type="InterPro" id="IPR011009">
    <property type="entry name" value="Kinase-like_dom_sf"/>
</dbReference>
<evidence type="ECO:0000256" key="1">
    <source>
        <dbReference type="ARBA" id="ARBA00012513"/>
    </source>
</evidence>
<dbReference type="EC" id="2.7.11.1" evidence="1"/>
<dbReference type="InterPro" id="IPR016024">
    <property type="entry name" value="ARM-type_fold"/>
</dbReference>
<keyword evidence="10" id="KW-1185">Reference proteome</keyword>
<feature type="compositionally biased region" description="Low complexity" evidence="6">
    <location>
        <begin position="1213"/>
        <end position="1230"/>
    </location>
</feature>
<keyword evidence="4" id="KW-0418">Kinase</keyword>
<accession>A0ABR2K365</accession>
<proteinExistence type="predicted"/>
<gene>
    <name evidence="9" type="ORF">M9Y10_040803</name>
</gene>
<dbReference type="PROSITE" id="PS00916">
    <property type="entry name" value="PI3_4_KINASE_2"/>
    <property type="match status" value="1"/>
</dbReference>
<feature type="compositionally biased region" description="Low complexity" evidence="6">
    <location>
        <begin position="1140"/>
        <end position="1154"/>
    </location>
</feature>
<evidence type="ECO:0000256" key="5">
    <source>
        <dbReference type="ARBA" id="ARBA00022840"/>
    </source>
</evidence>
<dbReference type="Gene3D" id="1.25.10.10">
    <property type="entry name" value="Leucine-rich Repeat Variant"/>
    <property type="match status" value="1"/>
</dbReference>
<dbReference type="InterPro" id="IPR003152">
    <property type="entry name" value="FATC_dom"/>
</dbReference>
<feature type="domain" description="PI3K/PI4K catalytic" evidence="7">
    <location>
        <begin position="2106"/>
        <end position="2427"/>
    </location>
</feature>
<dbReference type="SUPFAM" id="SSF56112">
    <property type="entry name" value="Protein kinase-like (PK-like)"/>
    <property type="match status" value="1"/>
</dbReference>
<dbReference type="InterPro" id="IPR036940">
    <property type="entry name" value="PI3/4_kinase_cat_sf"/>
</dbReference>
<feature type="compositionally biased region" description="Basic and acidic residues" evidence="6">
    <location>
        <begin position="1253"/>
        <end position="1262"/>
    </location>
</feature>
<dbReference type="InterPro" id="IPR018936">
    <property type="entry name" value="PI3/4_kinase_CS"/>
</dbReference>
<evidence type="ECO:0000256" key="2">
    <source>
        <dbReference type="ARBA" id="ARBA00022679"/>
    </source>
</evidence>
<dbReference type="SMART" id="SM00146">
    <property type="entry name" value="PI3Kc"/>
    <property type="match status" value="1"/>
</dbReference>
<dbReference type="InterPro" id="IPR026683">
    <property type="entry name" value="TOR_cat"/>
</dbReference>
<evidence type="ECO:0000256" key="3">
    <source>
        <dbReference type="ARBA" id="ARBA00022741"/>
    </source>
</evidence>
<evidence type="ECO:0000259" key="7">
    <source>
        <dbReference type="PROSITE" id="PS50290"/>
    </source>
</evidence>
<sequence length="2504" mass="289319">MIDIDPPCLGGSNLFHDVIGNLKEIRKKKYALLSDFSYDLFMMKTSKSISKICKSNQIMNSCNYVKIATKVFIYMKLRKDHLLDFYATLENLNSTDLSATITCNYVKAKFIKLVPRGLVKKFFTSFVDKQESSLINLAYFAYFMITESSNSTIFCINEYVDLISKIIFSCDQEVRLYAFDSLNILLNTFRNASSTNLEPIILSLFHKAKEKLTSSLFHEQHGSFLIMNSILPNIPQQIINQSLDLLDFFISSINVTELHEYSLYNIIILARYNKETFLKDHYDMIYDIITEDNCSDQTSSLSSHCLLLFCMTFSEQMISNESKMTEILNNLINYRKSIKNAYQIITHISINYSFFIEKNTQFFSSLFLRSIQFINEVSHEFVKLITAFPSLFDSSAFARAILDEFQKNRTRDLLEFLSLCPPLNNDQIQHNLISILSSPEGEMRGQASSSILRQISYDDRDFVCDVFHHLFTLALSDPDPSVRSKIVAAFNHHCYKYLTLPVFLGSLNKLCHDESVEVRNSTFDLLGKISQYDPMNVYVILRKILLEHMYTIDVKEMKSVKFKVSQSLLHIFMACKEILPLYTPTFCDVALRELTNTPTGKLTYFEQKFFNDISKNIMKIIRFIAETDISLMKSHLKQFINFFIWQLQQDLSKEVKLSVIKTLYVILTRDGSIDDIDKNQLSLDLMGFAAKWNSTKINLAILKLAGFIGVSFQNSDLDAETRTGINDEIKCSDVSLNDPSYFLSCACTTLLSILKNDKYISYHISCLKALTSIFSNDPKMYGLKYFSEFIKIVINQIHSNIANSDDYIDVLNQICHTSPYQWVLKYRSEIINLTQEMLEKKDFSEKVLDLIPTLSLVFKTEAGIIYQNGIAFLYDILEKNMKKEDGIDISIKSINAIISMRHVSESFSLFVITKLLYILSKESVMQSVKKKIIDSFSFLFQQPDIDMSSFSPNILRSLLRVLYNADISNDLSLIERAMQAIYSLIAKSGSEFAFLKMSASSAIEQLKNITEAQKNNYNEMLNRAPPYSFTDFSFIQIQDPLDFQNSTSIHRKNPHEKEENINNMINKDNKSNEQEKNNKNSSNDDHEKDINNSNNCFEEENNNNNKSKVDNEERVNNNNNCFEEDNNNNKSNVDSEERVNNSNNCFEDNNNNNKSKVDNEERVNNNNNCFEEDNNNNKSNVDSEERVNNNNNCFEEDNNNNNKSKVDSEERVNNNNNCFEEDNNNNNKSNVDSEERVNNNNNCFEEDNNNNKSKVDSEERNNGDVNTYRIDEEAIKKAISMQEEETPWNWKDWYNHLVLTAITMSPSPYISSCSFLCEELFASAESIFQPAFLTVWFFMTDEARQFVSDAFTRAFNSDSLPKYVCSTIISLLEYLERSECHVIVSKRVICEACLKCSQYRSAFYFAWKWLLEDPASIEANETMIKISTYFGQIKMTKGLAKRVQKIIDTSSSPAWFELLGQWTVARQIYEMQGFVGNFSKIMKCLAKEQLWDDVVEKFDSIMSSEIKQTSSKYILMALYHCHKMERIDEILPFCPKNSVTVLSILALFLNSKGRKKEALESIEKAFNILASNSRGMIKQDQALLDKLIIKSQQLHEVLEIILNEDFKMSKKSREKRIEKCPKTYNFYHQILSISLNMMPIESNIKYVLRMLKYALKEQQFHQFYSSLNYLFPDKSKWPASVAFIHCKSIWETGKRKEAIEKIDSILKDPLFMPQIEADPKLKCKMYYMYAEWIFNNSSLTSVFHVLKTVVDLLEVSMRTKVRFYKSFHRWAWGCSLMFSRAPNVKQHAVSAIHGFLECIKLKKETPFDDLVQMISLFFKVNLDEKSFEEISQRIGMLNDSNFLLIIPQLFAQITSNEKAPQSLFIAKILTRLLPNHYHVLLMNLLFDREPNQIFNNLYNWFFKNNSTAVSEGLTIKKGLVLCSSSTMEYWLIDITKTIAAVQKKNLKLAVETLSDAISRQLQPGESEKEEEFRNKIQQVLVSILSNFKRSPHTSTNDVPVSVPSHAAILEAMKKSRSDPNIKNINVFGVSVSKPSSSTSPKEKSSIIIEVVQQLKKIYSLIKEHLSNIQYLSMFNVAPDLFLLRNTSIAVPGTYEPSKPKTLIKQFDPTLEIYNSKQRPRFLVIYGSDGSRHKSLLKGREDLRLDNRLMQFFLLINQHIRQSCGSGAEKNQQQAMISRYCITPITKKCGLIQYVDGVDTIFSLITEYRSNHSMNIFAEQTIETSFASPNVDSLRPIQRMEALREAASKTKDDDLRKIMWLKSPSSKDLMLRTNMFAQSNAVMSIVCYILGIGDRHPSNLLIHKRTGKVIHIDFGDCFEASRRRKFFPELIPFRLTRMMIKAFGPTEIEGDFRITCEQTLQLVQGHVSSIISILDIFMQEPLEDSFNTDPKKSIYISKRKNKNNDNQNLRSGLNEFGQSLQQKQKEFFNDFYEEEDNGEIEEENISPDIKECIKRVAEKIIGKDSDLINNNDDLLSIEDQVSFLIRNATDEYNFSYLYHGWTPLW</sequence>
<dbReference type="PROSITE" id="PS51190">
    <property type="entry name" value="FATC"/>
    <property type="match status" value="1"/>
</dbReference>
<keyword evidence="2" id="KW-0808">Transferase</keyword>
<feature type="compositionally biased region" description="Low complexity" evidence="6">
    <location>
        <begin position="1091"/>
        <end position="1106"/>
    </location>
</feature>
<dbReference type="PANTHER" id="PTHR11139:SF9">
    <property type="entry name" value="SERINE_THREONINE-PROTEIN KINASE MTOR"/>
    <property type="match status" value="1"/>
</dbReference>
<evidence type="ECO:0000256" key="6">
    <source>
        <dbReference type="SAM" id="MobiDB-lite"/>
    </source>
</evidence>
<dbReference type="InterPro" id="IPR011989">
    <property type="entry name" value="ARM-like"/>
</dbReference>
<dbReference type="Pfam" id="PF00454">
    <property type="entry name" value="PI3_PI4_kinase"/>
    <property type="match status" value="1"/>
</dbReference>
<feature type="compositionally biased region" description="Low complexity" evidence="6">
    <location>
        <begin position="1188"/>
        <end position="1203"/>
    </location>
</feature>
<feature type="domain" description="FATC" evidence="8">
    <location>
        <begin position="2472"/>
        <end position="2504"/>
    </location>
</feature>